<proteinExistence type="predicted"/>
<organism evidence="2 3">
    <name type="scientific">Methanosarcina mazei Tuc01</name>
    <dbReference type="NCBI Taxonomy" id="1236903"/>
    <lineage>
        <taxon>Archaea</taxon>
        <taxon>Methanobacteriati</taxon>
        <taxon>Methanobacteriota</taxon>
        <taxon>Stenosarchaea group</taxon>
        <taxon>Methanomicrobia</taxon>
        <taxon>Methanosarcinales</taxon>
        <taxon>Methanosarcinaceae</taxon>
        <taxon>Methanosarcina</taxon>
    </lineage>
</organism>
<dbReference type="BioCyc" id="MMAZ1236903:G139K-465-MONOMER"/>
<sequence length="37" mass="4258">MSQMVLKEQKRRKRPESKTISGPCYEKAETCSVPSFP</sequence>
<dbReference type="HOGENOM" id="CLU_3338438_0_0_2"/>
<protein>
    <submittedName>
        <fullName evidence="2">Uncharacterized protein</fullName>
    </submittedName>
</protein>
<gene>
    <name evidence="2" type="ORF">MmTuc01_0480</name>
</gene>
<dbReference type="Proteomes" id="UP000011718">
    <property type="component" value="Chromosome"/>
</dbReference>
<evidence type="ECO:0000313" key="3">
    <source>
        <dbReference type="Proteomes" id="UP000011718"/>
    </source>
</evidence>
<name>M1QFZ0_METMZ</name>
<dbReference type="KEGG" id="mmaz:MmTuc01_0480"/>
<evidence type="ECO:0000256" key="1">
    <source>
        <dbReference type="SAM" id="MobiDB-lite"/>
    </source>
</evidence>
<dbReference type="AlphaFoldDB" id="M1QFZ0"/>
<feature type="region of interest" description="Disordered" evidence="1">
    <location>
        <begin position="1"/>
        <end position="21"/>
    </location>
</feature>
<reference evidence="2 3" key="1">
    <citation type="journal article" date="2013" name="Genome Announc.">
        <title>Complete Genome of a Methanosarcina mazei Strain Isolated from Sediment Samples from an Amazonian Flooded Area.</title>
        <authorList>
            <person name="Assis das Gracas D."/>
            <person name="Thiago Juca Ramos R."/>
            <person name="Vieira Araujo A.C."/>
            <person name="Zahlouth R."/>
            <person name="Ribeiro Carneiro A."/>
            <person name="Souza Lopes T."/>
            <person name="Azevedo Barauna R."/>
            <person name="Azevedo V."/>
            <person name="Cruz Schneider M.P."/>
            <person name="Pellizari V.H."/>
            <person name="Silva A."/>
        </authorList>
    </citation>
    <scope>NUCLEOTIDE SEQUENCE [LARGE SCALE GENOMIC DNA]</scope>
    <source>
        <strain evidence="2 3">Tuc01</strain>
    </source>
</reference>
<evidence type="ECO:0000313" key="2">
    <source>
        <dbReference type="EMBL" id="AGF95914.1"/>
    </source>
</evidence>
<accession>M1QFZ0</accession>
<dbReference type="EMBL" id="CP004144">
    <property type="protein sequence ID" value="AGF95914.1"/>
    <property type="molecule type" value="Genomic_DNA"/>
</dbReference>